<dbReference type="InterPro" id="IPR035919">
    <property type="entry name" value="EAL_sf"/>
</dbReference>
<feature type="domain" description="PAC" evidence="3">
    <location>
        <begin position="225"/>
        <end position="275"/>
    </location>
</feature>
<dbReference type="PANTHER" id="PTHR44757:SF2">
    <property type="entry name" value="BIOFILM ARCHITECTURE MAINTENANCE PROTEIN MBAA"/>
    <property type="match status" value="1"/>
</dbReference>
<feature type="domain" description="PAC" evidence="3">
    <location>
        <begin position="354"/>
        <end position="406"/>
    </location>
</feature>
<dbReference type="Pfam" id="PF00563">
    <property type="entry name" value="EAL"/>
    <property type="match status" value="1"/>
</dbReference>
<dbReference type="SUPFAM" id="SSF55785">
    <property type="entry name" value="PYP-like sensor domain (PAS domain)"/>
    <property type="match status" value="3"/>
</dbReference>
<accession>A0A7C9QV94</accession>
<dbReference type="SMART" id="SM00267">
    <property type="entry name" value="GGDEF"/>
    <property type="match status" value="1"/>
</dbReference>
<dbReference type="RefSeq" id="WP_163681473.1">
    <property type="nucleotide sequence ID" value="NZ_JAAIYP010000040.1"/>
</dbReference>
<evidence type="ECO:0000259" key="4">
    <source>
        <dbReference type="PROSITE" id="PS50883"/>
    </source>
</evidence>
<feature type="domain" description="EAL" evidence="4">
    <location>
        <begin position="580"/>
        <end position="835"/>
    </location>
</feature>
<dbReference type="InterPro" id="IPR000700">
    <property type="entry name" value="PAS-assoc_C"/>
</dbReference>
<dbReference type="Pfam" id="PF08448">
    <property type="entry name" value="PAS_4"/>
    <property type="match status" value="1"/>
</dbReference>
<dbReference type="InterPro" id="IPR001633">
    <property type="entry name" value="EAL_dom"/>
</dbReference>
<feature type="domain" description="PAS" evidence="2">
    <location>
        <begin position="156"/>
        <end position="225"/>
    </location>
</feature>
<dbReference type="FunFam" id="3.30.70.270:FF:000001">
    <property type="entry name" value="Diguanylate cyclase domain protein"/>
    <property type="match status" value="1"/>
</dbReference>
<dbReference type="CDD" id="cd01948">
    <property type="entry name" value="EAL"/>
    <property type="match status" value="1"/>
</dbReference>
<dbReference type="Gene3D" id="3.20.20.450">
    <property type="entry name" value="EAL domain"/>
    <property type="match status" value="1"/>
</dbReference>
<dbReference type="InterPro" id="IPR029787">
    <property type="entry name" value="Nucleotide_cyclase"/>
</dbReference>
<organism evidence="6 7">
    <name type="scientific">Magnetospirillum aberrantis SpK</name>
    <dbReference type="NCBI Taxonomy" id="908842"/>
    <lineage>
        <taxon>Bacteria</taxon>
        <taxon>Pseudomonadati</taxon>
        <taxon>Pseudomonadota</taxon>
        <taxon>Alphaproteobacteria</taxon>
        <taxon>Rhodospirillales</taxon>
        <taxon>Rhodospirillaceae</taxon>
        <taxon>Magnetospirillum</taxon>
    </lineage>
</organism>
<evidence type="ECO:0000259" key="2">
    <source>
        <dbReference type="PROSITE" id="PS50112"/>
    </source>
</evidence>
<comment type="catalytic activity">
    <reaction evidence="1">
        <text>3',3'-c-di-GMP + H2O = 5'-phosphoguanylyl(3'-&gt;5')guanosine + H(+)</text>
        <dbReference type="Rhea" id="RHEA:24902"/>
        <dbReference type="ChEBI" id="CHEBI:15377"/>
        <dbReference type="ChEBI" id="CHEBI:15378"/>
        <dbReference type="ChEBI" id="CHEBI:58754"/>
        <dbReference type="ChEBI" id="CHEBI:58805"/>
        <dbReference type="EC" id="3.1.4.52"/>
    </reaction>
    <physiologicalReaction direction="left-to-right" evidence="1">
        <dbReference type="Rhea" id="RHEA:24903"/>
    </physiologicalReaction>
</comment>
<dbReference type="InterPro" id="IPR001610">
    <property type="entry name" value="PAC"/>
</dbReference>
<dbReference type="PROSITE" id="PS50112">
    <property type="entry name" value="PAS"/>
    <property type="match status" value="1"/>
</dbReference>
<gene>
    <name evidence="6" type="ORF">G4223_15020</name>
</gene>
<name>A0A7C9QV94_9PROT</name>
<dbReference type="PROSITE" id="PS50883">
    <property type="entry name" value="EAL"/>
    <property type="match status" value="1"/>
</dbReference>
<dbReference type="CDD" id="cd00130">
    <property type="entry name" value="PAS"/>
    <property type="match status" value="2"/>
</dbReference>
<keyword evidence="7" id="KW-1185">Reference proteome</keyword>
<dbReference type="GO" id="GO:0071111">
    <property type="term" value="F:cyclic-guanylate-specific phosphodiesterase activity"/>
    <property type="evidence" value="ECO:0007669"/>
    <property type="project" value="UniProtKB-EC"/>
</dbReference>
<evidence type="ECO:0000313" key="6">
    <source>
        <dbReference type="EMBL" id="NFV81424.1"/>
    </source>
</evidence>
<evidence type="ECO:0000259" key="5">
    <source>
        <dbReference type="PROSITE" id="PS50887"/>
    </source>
</evidence>
<dbReference type="InterPro" id="IPR043128">
    <property type="entry name" value="Rev_trsase/Diguanyl_cyclase"/>
</dbReference>
<dbReference type="NCBIfam" id="TIGR00254">
    <property type="entry name" value="GGDEF"/>
    <property type="match status" value="1"/>
</dbReference>
<dbReference type="InterPro" id="IPR013656">
    <property type="entry name" value="PAS_4"/>
</dbReference>
<dbReference type="Pfam" id="PF00990">
    <property type="entry name" value="GGDEF"/>
    <property type="match status" value="1"/>
</dbReference>
<evidence type="ECO:0000313" key="7">
    <source>
        <dbReference type="Proteomes" id="UP000480684"/>
    </source>
</evidence>
<protein>
    <submittedName>
        <fullName evidence="6">EAL domain-containing protein</fullName>
    </submittedName>
</protein>
<evidence type="ECO:0000256" key="1">
    <source>
        <dbReference type="ARBA" id="ARBA00051114"/>
    </source>
</evidence>
<dbReference type="Proteomes" id="UP000480684">
    <property type="component" value="Unassembled WGS sequence"/>
</dbReference>
<dbReference type="PANTHER" id="PTHR44757">
    <property type="entry name" value="DIGUANYLATE CYCLASE DGCP"/>
    <property type="match status" value="1"/>
</dbReference>
<dbReference type="SUPFAM" id="SSF141868">
    <property type="entry name" value="EAL domain-like"/>
    <property type="match status" value="1"/>
</dbReference>
<reference evidence="6 7" key="1">
    <citation type="submission" date="2020-02" db="EMBL/GenBank/DDBJ databases">
        <authorList>
            <person name="Dziuba M."/>
            <person name="Kuznetsov B."/>
            <person name="Mardanov A."/>
            <person name="Ravin N."/>
            <person name="Grouzdev D."/>
        </authorList>
    </citation>
    <scope>NUCLEOTIDE SEQUENCE [LARGE SCALE GENOMIC DNA]</scope>
    <source>
        <strain evidence="6 7">SpK</strain>
    </source>
</reference>
<comment type="caution">
    <text evidence="6">The sequence shown here is derived from an EMBL/GenBank/DDBJ whole genome shotgun (WGS) entry which is preliminary data.</text>
</comment>
<dbReference type="SUPFAM" id="SSF55073">
    <property type="entry name" value="Nucleotide cyclase"/>
    <property type="match status" value="1"/>
</dbReference>
<dbReference type="Pfam" id="PF13426">
    <property type="entry name" value="PAS_9"/>
    <property type="match status" value="1"/>
</dbReference>
<dbReference type="Gene3D" id="3.30.70.270">
    <property type="match status" value="1"/>
</dbReference>
<dbReference type="PROSITE" id="PS50113">
    <property type="entry name" value="PAC"/>
    <property type="match status" value="2"/>
</dbReference>
<dbReference type="SMART" id="SM00086">
    <property type="entry name" value="PAC"/>
    <property type="match status" value="2"/>
</dbReference>
<dbReference type="NCBIfam" id="TIGR00229">
    <property type="entry name" value="sensory_box"/>
    <property type="match status" value="2"/>
</dbReference>
<dbReference type="GO" id="GO:0071732">
    <property type="term" value="P:cellular response to nitric oxide"/>
    <property type="evidence" value="ECO:0007669"/>
    <property type="project" value="UniProtKB-ARBA"/>
</dbReference>
<dbReference type="InterPro" id="IPR035965">
    <property type="entry name" value="PAS-like_dom_sf"/>
</dbReference>
<dbReference type="SMART" id="SM00091">
    <property type="entry name" value="PAS"/>
    <property type="match status" value="3"/>
</dbReference>
<dbReference type="CDD" id="cd01949">
    <property type="entry name" value="GGDEF"/>
    <property type="match status" value="1"/>
</dbReference>
<dbReference type="Gene3D" id="3.30.450.20">
    <property type="entry name" value="PAS domain"/>
    <property type="match status" value="3"/>
</dbReference>
<dbReference type="EMBL" id="JAAIYP010000040">
    <property type="protein sequence ID" value="NFV81424.1"/>
    <property type="molecule type" value="Genomic_DNA"/>
</dbReference>
<dbReference type="FunFam" id="3.20.20.450:FF:000001">
    <property type="entry name" value="Cyclic di-GMP phosphodiesterase yahA"/>
    <property type="match status" value="1"/>
</dbReference>
<dbReference type="AlphaFoldDB" id="A0A7C9QV94"/>
<proteinExistence type="predicted"/>
<dbReference type="InterPro" id="IPR052155">
    <property type="entry name" value="Biofilm_reg_signaling"/>
</dbReference>
<dbReference type="InterPro" id="IPR000160">
    <property type="entry name" value="GGDEF_dom"/>
</dbReference>
<evidence type="ECO:0000259" key="3">
    <source>
        <dbReference type="PROSITE" id="PS50113"/>
    </source>
</evidence>
<dbReference type="InterPro" id="IPR000014">
    <property type="entry name" value="PAS"/>
</dbReference>
<dbReference type="SMART" id="SM00052">
    <property type="entry name" value="EAL"/>
    <property type="match status" value="1"/>
</dbReference>
<dbReference type="PROSITE" id="PS50887">
    <property type="entry name" value="GGDEF"/>
    <property type="match status" value="1"/>
</dbReference>
<feature type="domain" description="GGDEF" evidence="5">
    <location>
        <begin position="438"/>
        <end position="571"/>
    </location>
</feature>
<sequence>MDSLHPDDLFRALSDASEIGLVLVDGGGGIVLWNDWMAKASRIAAADALGAGLAQVFPDLAGSRVVGAVDDALVRGMSAILSSSLNKRLFPLVHDGRVPGRSEPMHQIVVVKPVVAGKGRGCLVQVFDVTNMAHREALLRQQARTMEALAENYRLSELHNRAIVDNTADAIITFGENGAIGTYNPAAERMFGYDPFQIVGKAIGVLIPELVDDDGHLALDSVLDQRREVTGVRKIRAIFPLELSVSAMELGGQRLFIAIAHDITERKAAEEELRQQKEWLTTLINAMPDLVCLKDGKGRWLVANEFYLEVTGLRDVDYQGRSGYELARLSHGQGEVLRVGTETDERAWGEGRPISYEREVAIPERGTKVFDMVKLPLFNDDGTRRGLVLVGRDITERKLAAARIHHLAHHDALTNLPNRVLFQERLRSALLQAKRVGHKVALMFLDLDKFKDINDTLGHHVGDLLLKAVAKRLQRCVRETDTVARLGGDEFAIILTNLDGAAGAVPVAESVISSIADPFGLDEHEVMTSTSIGVTLYPDDAGDADQLLKNADLAMFRSKSEGRNNYHFYVAEMDAEVQARKIIERDLRLALGTEQLELHYQPLVEVTTGEIVGCEALLRWRHPTRGWVGPAEFIPIAERTDLIAPLGRWILHRACLQGRDWARDGLPPLKIAVNLSPAQFKHHQTLLAMVSDILDQTGFPAEQLQLEITEGIAMQNIEATIEVLQQLREMGAVISIDDFGTGYSSLNYLKRFPVDKLKIDRSFVADIGRHADNAAVVKAIVNLGHSIGARVNVEGIETREQLDFIIAHGVDEAQGYYFSRPVPPDEFARLVREKSPYCMTCETP</sequence>